<evidence type="ECO:0000313" key="4">
    <source>
        <dbReference type="EMBL" id="KAA5533624.1"/>
    </source>
</evidence>
<keyword evidence="2" id="KW-0378">Hydrolase</keyword>
<dbReference type="Pfam" id="PF01522">
    <property type="entry name" value="Polysacc_deac_1"/>
    <property type="match status" value="1"/>
</dbReference>
<dbReference type="InterPro" id="IPR050248">
    <property type="entry name" value="Polysacc_deacetylase_ArnD"/>
</dbReference>
<keyword evidence="5" id="KW-1185">Reference proteome</keyword>
<evidence type="ECO:0000313" key="5">
    <source>
        <dbReference type="Proteomes" id="UP000323632"/>
    </source>
</evidence>
<evidence type="ECO:0000259" key="3">
    <source>
        <dbReference type="PROSITE" id="PS51677"/>
    </source>
</evidence>
<evidence type="ECO:0000256" key="1">
    <source>
        <dbReference type="ARBA" id="ARBA00022723"/>
    </source>
</evidence>
<accession>A0A5M6CEN1</accession>
<comment type="caution">
    <text evidence="4">The sequence shown here is derived from an EMBL/GenBank/DDBJ whole genome shotgun (WGS) entry which is preliminary data.</text>
</comment>
<feature type="domain" description="NodB homology" evidence="3">
    <location>
        <begin position="29"/>
        <end position="204"/>
    </location>
</feature>
<reference evidence="4 5" key="1">
    <citation type="submission" date="2019-09" db="EMBL/GenBank/DDBJ databases">
        <title>Genome sequence and assembly of Taibaiella sp.</title>
        <authorList>
            <person name="Chhetri G."/>
        </authorList>
    </citation>
    <scope>NUCLEOTIDE SEQUENCE [LARGE SCALE GENOMIC DNA]</scope>
    <source>
        <strain evidence="4 5">KVB11</strain>
    </source>
</reference>
<sequence>MYLIQTPKLLRALAPSFAIWEKPVLPAQPAVYLTFDDGPHPLATPFVLDVLAKYEAGATFFCIGKNVVEHPEIFHRILNEGHAVGNHTHNHLNGWHTKSDIYIENTHQAAQYINSKLFRPPYGRIKKIQADKLHEMGYSIVMWSLLSGDFDIKISPERCLENVVFNLKPGDIVVFHDSQKAWDRMNYVLPRVLEHCKKNKWSVKAL</sequence>
<evidence type="ECO:0000256" key="2">
    <source>
        <dbReference type="ARBA" id="ARBA00022801"/>
    </source>
</evidence>
<dbReference type="SUPFAM" id="SSF88713">
    <property type="entry name" value="Glycoside hydrolase/deacetylase"/>
    <property type="match status" value="1"/>
</dbReference>
<protein>
    <submittedName>
        <fullName evidence="4">Polysaccharide deacetylase family protein</fullName>
    </submittedName>
</protein>
<keyword evidence="1" id="KW-0479">Metal-binding</keyword>
<dbReference type="EMBL" id="VWSH01000003">
    <property type="protein sequence ID" value="KAA5533624.1"/>
    <property type="molecule type" value="Genomic_DNA"/>
</dbReference>
<gene>
    <name evidence="4" type="ORF">F0919_13890</name>
</gene>
<dbReference type="InterPro" id="IPR002509">
    <property type="entry name" value="NODB_dom"/>
</dbReference>
<dbReference type="PANTHER" id="PTHR10587">
    <property type="entry name" value="GLYCOSYL TRANSFERASE-RELATED"/>
    <property type="match status" value="1"/>
</dbReference>
<dbReference type="PANTHER" id="PTHR10587:SF133">
    <property type="entry name" value="CHITIN DEACETYLASE 1-RELATED"/>
    <property type="match status" value="1"/>
</dbReference>
<dbReference type="GO" id="GO:0046872">
    <property type="term" value="F:metal ion binding"/>
    <property type="evidence" value="ECO:0007669"/>
    <property type="project" value="UniProtKB-KW"/>
</dbReference>
<dbReference type="Proteomes" id="UP000323632">
    <property type="component" value="Unassembled WGS sequence"/>
</dbReference>
<organism evidence="4 5">
    <name type="scientific">Taibaiella lutea</name>
    <dbReference type="NCBI Taxonomy" id="2608001"/>
    <lineage>
        <taxon>Bacteria</taxon>
        <taxon>Pseudomonadati</taxon>
        <taxon>Bacteroidota</taxon>
        <taxon>Chitinophagia</taxon>
        <taxon>Chitinophagales</taxon>
        <taxon>Chitinophagaceae</taxon>
        <taxon>Taibaiella</taxon>
    </lineage>
</organism>
<dbReference type="Gene3D" id="3.20.20.370">
    <property type="entry name" value="Glycoside hydrolase/deacetylase"/>
    <property type="match status" value="1"/>
</dbReference>
<dbReference type="InterPro" id="IPR011330">
    <property type="entry name" value="Glyco_hydro/deAcase_b/a-brl"/>
</dbReference>
<proteinExistence type="predicted"/>
<dbReference type="RefSeq" id="WP_150033371.1">
    <property type="nucleotide sequence ID" value="NZ_VWSH01000003.1"/>
</dbReference>
<dbReference type="AlphaFoldDB" id="A0A5M6CEN1"/>
<dbReference type="GO" id="GO:0016810">
    <property type="term" value="F:hydrolase activity, acting on carbon-nitrogen (but not peptide) bonds"/>
    <property type="evidence" value="ECO:0007669"/>
    <property type="project" value="InterPro"/>
</dbReference>
<dbReference type="GO" id="GO:0016020">
    <property type="term" value="C:membrane"/>
    <property type="evidence" value="ECO:0007669"/>
    <property type="project" value="TreeGrafter"/>
</dbReference>
<dbReference type="PROSITE" id="PS51677">
    <property type="entry name" value="NODB"/>
    <property type="match status" value="1"/>
</dbReference>
<dbReference type="CDD" id="cd10917">
    <property type="entry name" value="CE4_NodB_like_6s_7s"/>
    <property type="match status" value="1"/>
</dbReference>
<dbReference type="GO" id="GO:0005975">
    <property type="term" value="P:carbohydrate metabolic process"/>
    <property type="evidence" value="ECO:0007669"/>
    <property type="project" value="InterPro"/>
</dbReference>
<name>A0A5M6CEN1_9BACT</name>